<accession>B5W8Q7</accession>
<evidence type="ECO:0000313" key="5">
    <source>
        <dbReference type="Proteomes" id="UP000004061"/>
    </source>
</evidence>
<dbReference type="CDD" id="cd22533">
    <property type="entry name" value="KH-II_YlqC-like"/>
    <property type="match status" value="1"/>
</dbReference>
<organism evidence="4 5">
    <name type="scientific">Limnospira maxima CS-328</name>
    <dbReference type="NCBI Taxonomy" id="513049"/>
    <lineage>
        <taxon>Bacteria</taxon>
        <taxon>Bacillati</taxon>
        <taxon>Cyanobacteriota</taxon>
        <taxon>Cyanophyceae</taxon>
        <taxon>Oscillatoriophycideae</taxon>
        <taxon>Oscillatoriales</taxon>
        <taxon>Sirenicapillariaceae</taxon>
        <taxon>Limnospira</taxon>
    </lineage>
</organism>
<dbReference type="PANTHER" id="PTHR34654">
    <property type="entry name" value="UPF0109 PROTEIN SCO5592"/>
    <property type="match status" value="1"/>
</dbReference>
<keyword evidence="5" id="KW-1185">Reference proteome</keyword>
<keyword evidence="2" id="KW-0694">RNA-binding</keyword>
<feature type="region of interest" description="Disordered" evidence="3">
    <location>
        <begin position="101"/>
        <end position="140"/>
    </location>
</feature>
<dbReference type="GO" id="GO:0003723">
    <property type="term" value="F:RNA binding"/>
    <property type="evidence" value="ECO:0007669"/>
    <property type="project" value="UniProtKB-KW"/>
</dbReference>
<comment type="caution">
    <text evidence="4">The sequence shown here is derived from an EMBL/GenBank/DDBJ whole genome shotgun (WGS) entry which is preliminary data.</text>
</comment>
<evidence type="ECO:0000256" key="3">
    <source>
        <dbReference type="SAM" id="MobiDB-lite"/>
    </source>
</evidence>
<protein>
    <recommendedName>
        <fullName evidence="6">KH domain-containing protein</fullName>
    </recommendedName>
</protein>
<proteinExistence type="predicted"/>
<keyword evidence="1" id="KW-0963">Cytoplasm</keyword>
<evidence type="ECO:0008006" key="6">
    <source>
        <dbReference type="Google" id="ProtNLM"/>
    </source>
</evidence>
<gene>
    <name evidence="4" type="ORF">AmaxDRAFT_5157</name>
</gene>
<dbReference type="InterPro" id="IPR020627">
    <property type="entry name" value="KhpA"/>
</dbReference>
<name>B5W8Q7_LIMMA</name>
<dbReference type="Pfam" id="PF13083">
    <property type="entry name" value="KH_KhpA-B"/>
    <property type="match status" value="1"/>
</dbReference>
<evidence type="ECO:0000256" key="1">
    <source>
        <dbReference type="ARBA" id="ARBA00022490"/>
    </source>
</evidence>
<dbReference type="AlphaFoldDB" id="B5W8Q7"/>
<dbReference type="Proteomes" id="UP000004061">
    <property type="component" value="Unassembled WGS sequence"/>
</dbReference>
<evidence type="ECO:0000256" key="2">
    <source>
        <dbReference type="ARBA" id="ARBA00022884"/>
    </source>
</evidence>
<reference evidence="4 5" key="1">
    <citation type="journal article" date="2011" name="Appl. Environ. Microbiol.">
        <title>Contribution of a Sodium Ion Gradient to Energy Conservation during Fermentation in the Cyanobacterium Arthrospira (Spirulina) maxima CS-328.</title>
        <authorList>
            <person name="Carrieri D."/>
            <person name="Ananyev G."/>
            <person name="Lenz O."/>
            <person name="Bryant D.A."/>
            <person name="Dismukes G.C."/>
        </authorList>
    </citation>
    <scope>NUCLEOTIDE SEQUENCE [LARGE SCALE GENOMIC DNA]</scope>
    <source>
        <strain evidence="4 5">CS-328</strain>
    </source>
</reference>
<dbReference type="PANTHER" id="PTHR34654:SF1">
    <property type="entry name" value="RNA-BINDING PROTEIN KHPA"/>
    <property type="match status" value="1"/>
</dbReference>
<dbReference type="EMBL" id="ABYK01000068">
    <property type="protein sequence ID" value="EDZ92114.1"/>
    <property type="molecule type" value="Genomic_DNA"/>
</dbReference>
<evidence type="ECO:0000313" key="4">
    <source>
        <dbReference type="EMBL" id="EDZ92114.1"/>
    </source>
</evidence>
<sequence>MYLNNSSPESSLNPVSQNLSANPNYGELARFLISPFLGSPEALRVDCERSPAHRKIWVRLAFEAEDKGRVYGRSGHNIQAIRNVLSAIARVAGESVYLDIYEDSPTPGRPPRASANRPSPKRTSRPTRPSTPRGPIHRDG</sequence>